<accession>Q9F7R8</accession>
<keyword evidence="2" id="KW-0378">Hydrolase</keyword>
<dbReference type="AlphaFoldDB" id="Q9F7R8"/>
<dbReference type="SUPFAM" id="SSF53474">
    <property type="entry name" value="alpha/beta-Hydrolases"/>
    <property type="match status" value="1"/>
</dbReference>
<dbReference type="EMBL" id="AF279106">
    <property type="protein sequence ID" value="AAG10451.1"/>
    <property type="molecule type" value="Genomic_DNA"/>
</dbReference>
<name>Q9F7R8_PRB01</name>
<reference evidence="2" key="1">
    <citation type="journal article" date="2000" name="Science">
        <title>Bacterial rhodopsin: evidence for a new type of phototrophy in the sea.</title>
        <authorList>
            <person name="Beja O."/>
            <person name="Aravind L."/>
            <person name="Koonin E.V."/>
            <person name="Suzuki M.T."/>
            <person name="Hadd A."/>
            <person name="Nguyen L.P."/>
            <person name="Jovanovich S.B."/>
            <person name="Gates C.M."/>
            <person name="Feldman R.A."/>
            <person name="Spudich J.L."/>
            <person name="Spudich E.N."/>
            <person name="DeLong E.F."/>
        </authorList>
    </citation>
    <scope>NUCLEOTIDE SEQUENCE</scope>
</reference>
<dbReference type="PANTHER" id="PTHR43798:SF33">
    <property type="entry name" value="HYDROLASE, PUTATIVE (AFU_ORTHOLOGUE AFUA_2G14860)-RELATED"/>
    <property type="match status" value="1"/>
</dbReference>
<dbReference type="PANTHER" id="PTHR43798">
    <property type="entry name" value="MONOACYLGLYCEROL LIPASE"/>
    <property type="match status" value="1"/>
</dbReference>
<sequence>MEITNNLNQDIIHAPQWFKDAIEDKPSSEIIKNPHGDISYSSWNSKDESKDLIILIHGTGAHKKWWDPIAPHFRDCANIVAIDLPGMGDSSFRDSYGIKDFGECIVSVIEKEKDKKNISNIFIVGHSLGGHVAGYVASERKDLINNIIIIDTFIRPPDYDPNQHSSPLRMIKHYQDKTDIIKRFRLMPKQDCTNDWYLRYIAEHSVKNIEAGWRWKFDDVMFSSLERLFGYTFSFGCPALFIHGEDSLLTSGSILDNIKNTYGDIMTFEGVPGAAHHVPLDKPLELVSIIKEHLYKN</sequence>
<dbReference type="Pfam" id="PF00561">
    <property type="entry name" value="Abhydrolase_1"/>
    <property type="match status" value="1"/>
</dbReference>
<dbReference type="GO" id="GO:0016020">
    <property type="term" value="C:membrane"/>
    <property type="evidence" value="ECO:0007669"/>
    <property type="project" value="TreeGrafter"/>
</dbReference>
<dbReference type="InterPro" id="IPR050266">
    <property type="entry name" value="AB_hydrolase_sf"/>
</dbReference>
<dbReference type="GO" id="GO:0046464">
    <property type="term" value="P:acylglycerol catabolic process"/>
    <property type="evidence" value="ECO:0007669"/>
    <property type="project" value="TreeGrafter"/>
</dbReference>
<dbReference type="InterPro" id="IPR029058">
    <property type="entry name" value="AB_hydrolase_fold"/>
</dbReference>
<evidence type="ECO:0000313" key="2">
    <source>
        <dbReference type="EMBL" id="AAG10451.1"/>
    </source>
</evidence>
<dbReference type="Gene3D" id="3.40.50.1820">
    <property type="entry name" value="alpha/beta hydrolase"/>
    <property type="match status" value="1"/>
</dbReference>
<feature type="domain" description="AB hydrolase-1" evidence="1">
    <location>
        <begin position="52"/>
        <end position="283"/>
    </location>
</feature>
<reference evidence="2" key="2">
    <citation type="submission" date="2003-08" db="EMBL/GenBank/DDBJ databases">
        <authorList>
            <person name="Beja O."/>
            <person name="Aravind L."/>
            <person name="Koonin E.V."/>
            <person name="Suzuki M.T."/>
            <person name="Hadd A."/>
            <person name="Nguyen L.P."/>
            <person name="Jovanovich S.B."/>
            <person name="Gates C.M."/>
            <person name="Feldman R.A."/>
            <person name="DeLong E.F."/>
        </authorList>
    </citation>
    <scope>NUCLEOTIDE SEQUENCE</scope>
</reference>
<dbReference type="ESTHER" id="bacte-AF279106.13">
    <property type="family name" value="6_AlphaBeta_hydrolase"/>
</dbReference>
<proteinExistence type="predicted"/>
<dbReference type="GO" id="GO:0047372">
    <property type="term" value="F:monoacylglycerol lipase activity"/>
    <property type="evidence" value="ECO:0007669"/>
    <property type="project" value="TreeGrafter"/>
</dbReference>
<protein>
    <submittedName>
        <fullName evidence="2">Predicted alpha/beta hydrolase</fullName>
    </submittedName>
</protein>
<dbReference type="InterPro" id="IPR000073">
    <property type="entry name" value="AB_hydrolase_1"/>
</dbReference>
<evidence type="ECO:0000259" key="1">
    <source>
        <dbReference type="Pfam" id="PF00561"/>
    </source>
</evidence>
<organism evidence="2">
    <name type="scientific">Gamma-proteobacterium EBAC31A08</name>
    <dbReference type="NCBI Taxonomy" id="133804"/>
    <lineage>
        <taxon>Bacteria</taxon>
        <taxon>Pseudomonadati</taxon>
        <taxon>Pseudomonadota</taxon>
        <taxon>Gammaproteobacteria</taxon>
        <taxon>environmental samples</taxon>
    </lineage>
</organism>